<name>A0A2N0B7H1_9LEPT</name>
<evidence type="ECO:0000313" key="2">
    <source>
        <dbReference type="EMBL" id="MDV6234252.1"/>
    </source>
</evidence>
<reference evidence="2" key="3">
    <citation type="submission" date="2023-10" db="EMBL/GenBank/DDBJ databases">
        <authorList>
            <person name="Picardeau M."/>
            <person name="Thibeaux R."/>
        </authorList>
    </citation>
    <scope>NUCLEOTIDE SEQUENCE</scope>
    <source>
        <strain evidence="2">ATI7-C-A5</strain>
    </source>
</reference>
<feature type="chain" id="PRO_5044577171" description="Lipoprotein" evidence="1">
    <location>
        <begin position="21"/>
        <end position="214"/>
    </location>
</feature>
<sequence length="214" mass="24212">MKRSLLSILLISILSFTVSSSCKKSLKESPNSKVIEIPSLNLSLNYEGWHYGDNPELIHQAQQLAAEGDQSGTIKKALEVAGINFFLFEYPVGSPEASPFNTNVNYAVEDLSKQPRNITLDQYISAVTGYYPTVFQKYEMIQQPKKSKIHGIESALLESRFEQTFGERTLKLHNYQLVFILNKKAHIFTGTFLEKDLGNKGPKILDLFSKFEKL</sequence>
<accession>A0A2N0B7H1</accession>
<evidence type="ECO:0008006" key="5">
    <source>
        <dbReference type="Google" id="ProtNLM"/>
    </source>
</evidence>
<dbReference type="Proteomes" id="UP000232122">
    <property type="component" value="Unassembled WGS sequence"/>
</dbReference>
<dbReference type="OrthoDB" id="339811at2"/>
<reference evidence="3" key="1">
    <citation type="submission" date="2017-07" db="EMBL/GenBank/DDBJ databases">
        <title>Leptospira spp. isolated from tropical soils.</title>
        <authorList>
            <person name="Thibeaux R."/>
            <person name="Iraola G."/>
            <person name="Ferres I."/>
            <person name="Bierque E."/>
            <person name="Girault D."/>
            <person name="Soupe-Gilbert M.-E."/>
            <person name="Picardeau M."/>
            <person name="Goarant C."/>
        </authorList>
    </citation>
    <scope>NUCLEOTIDE SEQUENCE [LARGE SCALE GENOMIC DNA]</scope>
    <source>
        <strain evidence="3">ATI7-C-A5</strain>
    </source>
</reference>
<feature type="signal peptide" evidence="1">
    <location>
        <begin position="1"/>
        <end position="20"/>
    </location>
</feature>
<dbReference type="RefSeq" id="WP_100765261.1">
    <property type="nucleotide sequence ID" value="NZ_NPEF02000001.1"/>
</dbReference>
<keyword evidence="4" id="KW-1185">Reference proteome</keyword>
<dbReference type="AlphaFoldDB" id="A0A2N0B7H1"/>
<organism evidence="3">
    <name type="scientific">Leptospira ellisii</name>
    <dbReference type="NCBI Taxonomy" id="2023197"/>
    <lineage>
        <taxon>Bacteria</taxon>
        <taxon>Pseudomonadati</taxon>
        <taxon>Spirochaetota</taxon>
        <taxon>Spirochaetia</taxon>
        <taxon>Leptospirales</taxon>
        <taxon>Leptospiraceae</taxon>
        <taxon>Leptospira</taxon>
    </lineage>
</organism>
<keyword evidence="1" id="KW-0732">Signal</keyword>
<protein>
    <recommendedName>
        <fullName evidence="5">Lipoprotein</fullName>
    </recommendedName>
</protein>
<gene>
    <name evidence="2" type="ORF">CH379_001230</name>
    <name evidence="3" type="ORF">CH379_12765</name>
</gene>
<evidence type="ECO:0000256" key="1">
    <source>
        <dbReference type="SAM" id="SignalP"/>
    </source>
</evidence>
<dbReference type="Gene3D" id="3.40.1000.10">
    <property type="entry name" value="Mog1/PsbP, alpha/beta/alpha sandwich"/>
    <property type="match status" value="1"/>
</dbReference>
<proteinExistence type="predicted"/>
<evidence type="ECO:0000313" key="4">
    <source>
        <dbReference type="Proteomes" id="UP000232122"/>
    </source>
</evidence>
<dbReference type="PROSITE" id="PS51257">
    <property type="entry name" value="PROKAR_LIPOPROTEIN"/>
    <property type="match status" value="1"/>
</dbReference>
<dbReference type="EMBL" id="NPEF01000129">
    <property type="protein sequence ID" value="PJZ92501.1"/>
    <property type="molecule type" value="Genomic_DNA"/>
</dbReference>
<dbReference type="NCBIfam" id="NF047501">
    <property type="entry name" value="lipo_LIC_13215"/>
    <property type="match status" value="1"/>
</dbReference>
<comment type="caution">
    <text evidence="3">The sequence shown here is derived from an EMBL/GenBank/DDBJ whole genome shotgun (WGS) entry which is preliminary data.</text>
</comment>
<evidence type="ECO:0000313" key="3">
    <source>
        <dbReference type="EMBL" id="PJZ92501.1"/>
    </source>
</evidence>
<reference evidence="2 4" key="2">
    <citation type="journal article" date="2018" name="Microb. Genom.">
        <title>Deciphering the unexplored Leptospira diversity from soils uncovers genomic evolution to virulence.</title>
        <authorList>
            <person name="Thibeaux R."/>
            <person name="Iraola G."/>
            <person name="Ferres I."/>
            <person name="Bierque E."/>
            <person name="Girault D."/>
            <person name="Soupe-Gilbert M.E."/>
            <person name="Picardeau M."/>
            <person name="Goarant C."/>
        </authorList>
    </citation>
    <scope>NUCLEOTIDE SEQUENCE [LARGE SCALE GENOMIC DNA]</scope>
    <source>
        <strain evidence="2 4">ATI7-C-A5</strain>
    </source>
</reference>
<dbReference type="EMBL" id="NPEF02000001">
    <property type="protein sequence ID" value="MDV6234252.1"/>
    <property type="molecule type" value="Genomic_DNA"/>
</dbReference>